<dbReference type="GO" id="GO:0003677">
    <property type="term" value="F:DNA binding"/>
    <property type="evidence" value="ECO:0007669"/>
    <property type="project" value="UniProtKB-KW"/>
</dbReference>
<feature type="region of interest" description="Disordered" evidence="6">
    <location>
        <begin position="444"/>
        <end position="465"/>
    </location>
</feature>
<keyword evidence="2" id="KW-0805">Transcription regulation</keyword>
<evidence type="ECO:0000256" key="2">
    <source>
        <dbReference type="ARBA" id="ARBA00023015"/>
    </source>
</evidence>
<feature type="compositionally biased region" description="Polar residues" evidence="6">
    <location>
        <begin position="130"/>
        <end position="140"/>
    </location>
</feature>
<dbReference type="InterPro" id="IPR044837">
    <property type="entry name" value="REM16-like"/>
</dbReference>
<protein>
    <recommendedName>
        <fullName evidence="7">TF-B3 domain-containing protein</fullName>
    </recommendedName>
</protein>
<dbReference type="Proteomes" id="UP000316621">
    <property type="component" value="Chromosome 1"/>
</dbReference>
<dbReference type="STRING" id="3469.A0A4Y7IG86"/>
<dbReference type="SMART" id="SM01019">
    <property type="entry name" value="B3"/>
    <property type="match status" value="3"/>
</dbReference>
<comment type="subcellular location">
    <subcellularLocation>
        <location evidence="1">Nucleus</location>
    </subcellularLocation>
</comment>
<evidence type="ECO:0000256" key="3">
    <source>
        <dbReference type="ARBA" id="ARBA00023125"/>
    </source>
</evidence>
<dbReference type="CDD" id="cd10017">
    <property type="entry name" value="B3_DNA"/>
    <property type="match status" value="3"/>
</dbReference>
<feature type="domain" description="TF-B3" evidence="7">
    <location>
        <begin position="505"/>
        <end position="603"/>
    </location>
</feature>
<evidence type="ECO:0000256" key="6">
    <source>
        <dbReference type="SAM" id="MobiDB-lite"/>
    </source>
</evidence>
<dbReference type="AlphaFoldDB" id="A0A4Y7IG86"/>
<sequence length="607" mass="69706">MEKKKKKKKKMGSHFFKIICNYIIQDRRLELPKKIVRIFGEELGKAGLIEDPTGKIWPVEIRKAEGEIYFQSGWQEFREYFSISVGHFLIFRYVGDSHFHVSICDKTACEIEYPCQPKNVHESKHRSMENDQNTAANQAGPSFVASKRNRYEDYQKAGGSVKRNKSDGFEEYTGKRWASFKRHLEVVTISSDGESDDEDYQNPGDSAEQNESEEIETISCRPCAKRHLEMVTISSDGESNDEDYQNHVDSEPRAVNFEGDPEVVTINSESSDKRPMDTQHRSASHKGKYKIAKMVSYAEHKADVSECRSGKAMSAIGKARAFKSEFPTCTIVIKQSHLQKHSLVNFHVQHVPYEFSRDFLTKAGEVTLKDSTGKKWRVEYYYYRSGGRSSCFKANLCKGWYEFVLDNHLKVDDACVFELVDTDNLEMKVNIFRVSPDMAFNTLKPDSESDDEHTMPTQTKSAIRGGNRKISKTGEVKVWKNKCQRAMGDPVNKEATAFKSEFPTCRIIMKPSYLLKGYTVHVPFQFARDFLTNRGDDSVTLKDSTGKKWHVRYKTYSSEMKAILSKGWYVFVLDNHLKVNDACIFELDDIDNLEMKVNIFRASPDMV</sequence>
<feature type="region of interest" description="Disordered" evidence="6">
    <location>
        <begin position="125"/>
        <end position="148"/>
    </location>
</feature>
<feature type="region of interest" description="Disordered" evidence="6">
    <location>
        <begin position="190"/>
        <end position="221"/>
    </location>
</feature>
<name>A0A4Y7IG86_PAPSO</name>
<feature type="domain" description="TF-B3" evidence="7">
    <location>
        <begin position="334"/>
        <end position="435"/>
    </location>
</feature>
<keyword evidence="4" id="KW-0804">Transcription</keyword>
<dbReference type="InterPro" id="IPR003340">
    <property type="entry name" value="B3_DNA-bd"/>
</dbReference>
<dbReference type="EMBL" id="CM010715">
    <property type="protein sequence ID" value="RZC47917.1"/>
    <property type="molecule type" value="Genomic_DNA"/>
</dbReference>
<organism evidence="8 9">
    <name type="scientific">Papaver somniferum</name>
    <name type="common">Opium poppy</name>
    <dbReference type="NCBI Taxonomy" id="3469"/>
    <lineage>
        <taxon>Eukaryota</taxon>
        <taxon>Viridiplantae</taxon>
        <taxon>Streptophyta</taxon>
        <taxon>Embryophyta</taxon>
        <taxon>Tracheophyta</taxon>
        <taxon>Spermatophyta</taxon>
        <taxon>Magnoliopsida</taxon>
        <taxon>Ranunculales</taxon>
        <taxon>Papaveraceae</taxon>
        <taxon>Papaveroideae</taxon>
        <taxon>Papaver</taxon>
    </lineage>
</organism>
<keyword evidence="3" id="KW-0238">DNA-binding</keyword>
<dbReference type="OMA" id="RETHLHI"/>
<evidence type="ECO:0000313" key="9">
    <source>
        <dbReference type="Proteomes" id="UP000316621"/>
    </source>
</evidence>
<evidence type="ECO:0000256" key="5">
    <source>
        <dbReference type="ARBA" id="ARBA00023242"/>
    </source>
</evidence>
<gene>
    <name evidence="8" type="ORF">C5167_040878</name>
</gene>
<dbReference type="Gramene" id="RZC47917">
    <property type="protein sequence ID" value="RZC47917"/>
    <property type="gene ID" value="C5167_040878"/>
</dbReference>
<keyword evidence="9" id="KW-1185">Reference proteome</keyword>
<dbReference type="SUPFAM" id="SSF101936">
    <property type="entry name" value="DNA-binding pseudobarrel domain"/>
    <property type="match status" value="3"/>
</dbReference>
<evidence type="ECO:0000256" key="1">
    <source>
        <dbReference type="ARBA" id="ARBA00004123"/>
    </source>
</evidence>
<dbReference type="InterPro" id="IPR015300">
    <property type="entry name" value="DNA-bd_pseudobarrel_sf"/>
</dbReference>
<dbReference type="PANTHER" id="PTHR31391">
    <property type="entry name" value="B3 DOMAIN-CONTAINING PROTEIN OS11G0197600-RELATED"/>
    <property type="match status" value="1"/>
</dbReference>
<evidence type="ECO:0000256" key="4">
    <source>
        <dbReference type="ARBA" id="ARBA00023163"/>
    </source>
</evidence>
<evidence type="ECO:0000313" key="8">
    <source>
        <dbReference type="EMBL" id="RZC47917.1"/>
    </source>
</evidence>
<dbReference type="PANTHER" id="PTHR31391:SF160">
    <property type="entry name" value="B3 DOMAIN-CONTAINING PROTEIN OS01G0723500-LIKE ISOFORM X1"/>
    <property type="match status" value="1"/>
</dbReference>
<dbReference type="PROSITE" id="PS50863">
    <property type="entry name" value="B3"/>
    <property type="match status" value="3"/>
</dbReference>
<proteinExistence type="predicted"/>
<accession>A0A4Y7IG86</accession>
<reference evidence="8 9" key="1">
    <citation type="journal article" date="2018" name="Science">
        <title>The opium poppy genome and morphinan production.</title>
        <authorList>
            <person name="Guo L."/>
            <person name="Winzer T."/>
            <person name="Yang X."/>
            <person name="Li Y."/>
            <person name="Ning Z."/>
            <person name="He Z."/>
            <person name="Teodor R."/>
            <person name="Lu Y."/>
            <person name="Bowser T.A."/>
            <person name="Graham I.A."/>
            <person name="Ye K."/>
        </authorList>
    </citation>
    <scope>NUCLEOTIDE SEQUENCE [LARGE SCALE GENOMIC DNA]</scope>
    <source>
        <strain evidence="9">cv. HN1</strain>
        <tissue evidence="8">Leaves</tissue>
    </source>
</reference>
<keyword evidence="5" id="KW-0539">Nucleus</keyword>
<evidence type="ECO:0000259" key="7">
    <source>
        <dbReference type="PROSITE" id="PS50863"/>
    </source>
</evidence>
<dbReference type="Gene3D" id="2.40.330.10">
    <property type="entry name" value="DNA-binding pseudobarrel domain"/>
    <property type="match status" value="3"/>
</dbReference>
<feature type="domain" description="TF-B3" evidence="7">
    <location>
        <begin position="14"/>
        <end position="107"/>
    </location>
</feature>
<dbReference type="GO" id="GO:0005634">
    <property type="term" value="C:nucleus"/>
    <property type="evidence" value="ECO:0007669"/>
    <property type="project" value="UniProtKB-SubCell"/>
</dbReference>
<dbReference type="Pfam" id="PF02362">
    <property type="entry name" value="B3"/>
    <property type="match status" value="3"/>
</dbReference>